<evidence type="ECO:0000313" key="1">
    <source>
        <dbReference type="EMBL" id="MBW0523385.1"/>
    </source>
</evidence>
<dbReference type="OrthoDB" id="2506710at2759"/>
<dbReference type="AlphaFoldDB" id="A0A9Q3EQL6"/>
<dbReference type="Proteomes" id="UP000765509">
    <property type="component" value="Unassembled WGS sequence"/>
</dbReference>
<accession>A0A9Q3EQL6</accession>
<reference evidence="1" key="1">
    <citation type="submission" date="2021-03" db="EMBL/GenBank/DDBJ databases">
        <title>Draft genome sequence of rust myrtle Austropuccinia psidii MF-1, a brazilian biotype.</title>
        <authorList>
            <person name="Quecine M.C."/>
            <person name="Pachon D.M.R."/>
            <person name="Bonatelli M.L."/>
            <person name="Correr F.H."/>
            <person name="Franceschini L.M."/>
            <person name="Leite T.F."/>
            <person name="Margarido G.R.A."/>
            <person name="Almeida C.A."/>
            <person name="Ferrarezi J.A."/>
            <person name="Labate C.A."/>
        </authorList>
    </citation>
    <scope>NUCLEOTIDE SEQUENCE</scope>
    <source>
        <strain evidence="1">MF-1</strain>
    </source>
</reference>
<gene>
    <name evidence="1" type="ORF">O181_063100</name>
</gene>
<name>A0A9Q3EQL6_9BASI</name>
<comment type="caution">
    <text evidence="1">The sequence shown here is derived from an EMBL/GenBank/DDBJ whole genome shotgun (WGS) entry which is preliminary data.</text>
</comment>
<proteinExistence type="predicted"/>
<sequence>MVDQIETSTWTPKLDFLETQIINKWANDSWSFKVETAFEYSKFDADKDRALPCFCQKKEGLPEPYPEISQFMIHRKILGKFGGSLKHLVKSRTTEQSSAEDVINILEEVTTRTRICF</sequence>
<protein>
    <submittedName>
        <fullName evidence="1">Uncharacterized protein</fullName>
    </submittedName>
</protein>
<organism evidence="1 2">
    <name type="scientific">Austropuccinia psidii MF-1</name>
    <dbReference type="NCBI Taxonomy" id="1389203"/>
    <lineage>
        <taxon>Eukaryota</taxon>
        <taxon>Fungi</taxon>
        <taxon>Dikarya</taxon>
        <taxon>Basidiomycota</taxon>
        <taxon>Pucciniomycotina</taxon>
        <taxon>Pucciniomycetes</taxon>
        <taxon>Pucciniales</taxon>
        <taxon>Sphaerophragmiaceae</taxon>
        <taxon>Austropuccinia</taxon>
    </lineage>
</organism>
<keyword evidence="2" id="KW-1185">Reference proteome</keyword>
<dbReference type="EMBL" id="AVOT02030245">
    <property type="protein sequence ID" value="MBW0523385.1"/>
    <property type="molecule type" value="Genomic_DNA"/>
</dbReference>
<evidence type="ECO:0000313" key="2">
    <source>
        <dbReference type="Proteomes" id="UP000765509"/>
    </source>
</evidence>